<evidence type="ECO:0000256" key="1">
    <source>
        <dbReference type="SAM" id="MobiDB-lite"/>
    </source>
</evidence>
<dbReference type="EMBL" id="OD571710">
    <property type="protein sequence ID" value="CAD7449435.1"/>
    <property type="molecule type" value="Genomic_DNA"/>
</dbReference>
<protein>
    <submittedName>
        <fullName evidence="2">Uncharacterized protein</fullName>
    </submittedName>
</protein>
<sequence length="124" mass="13759">MLTAKDSKTSKTFNNDMEVHSKSNTLTDDKEPVSKISSNECNGKYKPKAVKHKANDSSNEDQDERVTPAKKRKKHSSDDDDDTADEPMPKLKKCQNQPINGVPTTGVLKASFLLDIGSWLLLLV</sequence>
<proteinExistence type="predicted"/>
<organism evidence="2">
    <name type="scientific">Timema bartmani</name>
    <dbReference type="NCBI Taxonomy" id="61472"/>
    <lineage>
        <taxon>Eukaryota</taxon>
        <taxon>Metazoa</taxon>
        <taxon>Ecdysozoa</taxon>
        <taxon>Arthropoda</taxon>
        <taxon>Hexapoda</taxon>
        <taxon>Insecta</taxon>
        <taxon>Pterygota</taxon>
        <taxon>Neoptera</taxon>
        <taxon>Polyneoptera</taxon>
        <taxon>Phasmatodea</taxon>
        <taxon>Timematodea</taxon>
        <taxon>Timematoidea</taxon>
        <taxon>Timematidae</taxon>
        <taxon>Timema</taxon>
    </lineage>
</organism>
<reference evidence="2" key="1">
    <citation type="submission" date="2020-11" db="EMBL/GenBank/DDBJ databases">
        <authorList>
            <person name="Tran Van P."/>
        </authorList>
    </citation>
    <scope>NUCLEOTIDE SEQUENCE</scope>
</reference>
<name>A0A7R9I8M4_9NEOP</name>
<gene>
    <name evidence="2" type="ORF">TBIB3V08_LOCUS11710</name>
</gene>
<feature type="compositionally biased region" description="Basic and acidic residues" evidence="1">
    <location>
        <begin position="17"/>
        <end position="33"/>
    </location>
</feature>
<evidence type="ECO:0000313" key="2">
    <source>
        <dbReference type="EMBL" id="CAD7449435.1"/>
    </source>
</evidence>
<feature type="region of interest" description="Disordered" evidence="1">
    <location>
        <begin position="1"/>
        <end position="102"/>
    </location>
</feature>
<accession>A0A7R9I8M4</accession>
<dbReference type="AlphaFoldDB" id="A0A7R9I8M4"/>